<evidence type="ECO:0000313" key="1">
    <source>
        <dbReference type="EMBL" id="EDT71826.1"/>
    </source>
</evidence>
<name>B1V2X4_CLOPF</name>
<organism evidence="1 2">
    <name type="scientific">Clostridium perfringens D str. JGS1721</name>
    <dbReference type="NCBI Taxonomy" id="488537"/>
    <lineage>
        <taxon>Bacteria</taxon>
        <taxon>Bacillati</taxon>
        <taxon>Bacillota</taxon>
        <taxon>Clostridia</taxon>
        <taxon>Eubacteriales</taxon>
        <taxon>Clostridiaceae</taxon>
        <taxon>Clostridium</taxon>
    </lineage>
</organism>
<sequence length="242" mass="28687">MINIYCDESCHLEVTNLNKDSQISMALGGITCNELYKREVLNDIRKIKIKHGLSEFGEFKWTKVSDNKLEFYKEITRYFFDNEHLSFRVLVFKRKRDFYYDYYNHNELYYIAYYLLLKLMISPSDNNAIYIDKKDTRGGSKVKELKYKLMSDSDTEFNSDIVQRIQIIDSKDNEMMQLADLFIGAVAYINRIEMGENLNSKAKLEIIELIKKLSGYSLTKTTLIKEKKFNVFIWTPNRERGI</sequence>
<dbReference type="Proteomes" id="UP000003188">
    <property type="component" value="Unassembled WGS sequence"/>
</dbReference>
<proteinExistence type="predicted"/>
<accession>B1V2X4</accession>
<dbReference type="Pfam" id="PF12686">
    <property type="entry name" value="DUF3800"/>
    <property type="match status" value="1"/>
</dbReference>
<dbReference type="AlphaFoldDB" id="B1V2X4"/>
<evidence type="ECO:0000313" key="2">
    <source>
        <dbReference type="Proteomes" id="UP000003188"/>
    </source>
</evidence>
<dbReference type="InterPro" id="IPR024524">
    <property type="entry name" value="DUF3800"/>
</dbReference>
<reference evidence="1 2" key="1">
    <citation type="submission" date="2008-03" db="EMBL/GenBank/DDBJ databases">
        <authorList>
            <person name="Paulsen I."/>
            <person name="Sebastian Y."/>
        </authorList>
    </citation>
    <scope>NUCLEOTIDE SEQUENCE [LARGE SCALE GENOMIC DNA]</scope>
    <source>
        <strain evidence="2">D str. JGS1721</strain>
    </source>
</reference>
<dbReference type="EMBL" id="ABOO01000016">
    <property type="protein sequence ID" value="EDT71826.1"/>
    <property type="molecule type" value="Genomic_DNA"/>
</dbReference>
<comment type="caution">
    <text evidence="1">The sequence shown here is derived from an EMBL/GenBank/DDBJ whole genome shotgun (WGS) entry which is preliminary data.</text>
</comment>
<protein>
    <submittedName>
        <fullName evidence="1">Enterobacteria phage P1</fullName>
    </submittedName>
</protein>
<gene>
    <name evidence="1" type="ORF">CJD_A0720</name>
</gene>
<dbReference type="RefSeq" id="WP_003474838.1">
    <property type="nucleotide sequence ID" value="NZ_ABOO01000016.1"/>
</dbReference>